<dbReference type="EMBL" id="JBHSKI010000004">
    <property type="protein sequence ID" value="MFC5171069.1"/>
    <property type="molecule type" value="Genomic_DNA"/>
</dbReference>
<evidence type="ECO:0000256" key="1">
    <source>
        <dbReference type="SAM" id="MobiDB-lite"/>
    </source>
</evidence>
<organism evidence="3 4">
    <name type="scientific">Streptomyces mutomycini</name>
    <dbReference type="NCBI Taxonomy" id="284036"/>
    <lineage>
        <taxon>Bacteria</taxon>
        <taxon>Bacillati</taxon>
        <taxon>Actinomycetota</taxon>
        <taxon>Actinomycetes</taxon>
        <taxon>Kitasatosporales</taxon>
        <taxon>Streptomycetaceae</taxon>
        <taxon>Streptomyces</taxon>
    </lineage>
</organism>
<dbReference type="SUPFAM" id="SSF50974">
    <property type="entry name" value="Nitrous oxide reductase, N-terminal domain"/>
    <property type="match status" value="1"/>
</dbReference>
<dbReference type="PANTHER" id="PTHR47197">
    <property type="entry name" value="PROTEIN NIRF"/>
    <property type="match status" value="1"/>
</dbReference>
<keyword evidence="4" id="KW-1185">Reference proteome</keyword>
<reference evidence="4" key="1">
    <citation type="journal article" date="2019" name="Int. J. Syst. Evol. Microbiol.">
        <title>The Global Catalogue of Microorganisms (GCM) 10K type strain sequencing project: providing services to taxonomists for standard genome sequencing and annotation.</title>
        <authorList>
            <consortium name="The Broad Institute Genomics Platform"/>
            <consortium name="The Broad Institute Genome Sequencing Center for Infectious Disease"/>
            <person name="Wu L."/>
            <person name="Ma J."/>
        </authorList>
    </citation>
    <scope>NUCLEOTIDE SEQUENCE [LARGE SCALE GENOMIC DNA]</scope>
    <source>
        <strain evidence="4">CGMCC 4.1721</strain>
    </source>
</reference>
<keyword evidence="2" id="KW-0732">Signal</keyword>
<dbReference type="InterPro" id="IPR051200">
    <property type="entry name" value="Host-pathogen_enzymatic-act"/>
</dbReference>
<evidence type="ECO:0000313" key="4">
    <source>
        <dbReference type="Proteomes" id="UP001596208"/>
    </source>
</evidence>
<feature type="region of interest" description="Disordered" evidence="1">
    <location>
        <begin position="333"/>
        <end position="366"/>
    </location>
</feature>
<sequence length="366" mass="37737">MASLDRRVRRAAATAVALAFGGALALTGTAAAGSGNPVRSHTAAVPLTQGLYQSAYSERNDVLWATASVGQPPAPVTASRLLRIDPGTLEVEAEYTPPTNNGTVEAVYGIDVDDEHNTLWVTNTRNNSVAVYSQETGRHLATRLNVNHSREVVVDEKRDVVWVSAFGDGALVAFDSRTLKEIKRVTVLGSGPTGLSVNERTGAVYAADFTNSRIIEVAPGSRAPRLVPTGNGPLSLALSSDGRTAYTADQTSGTMSVVDLRKGIVVKSVATGEGAKSLAVEPCSGRVLVANRLAGTVSVVDPRAGTVVGSVVTEAYPNHVEVTDGGTAYVVDKSGSGPAGEDGLTRIGPSAQAPGRNVAAGPRPAC</sequence>
<proteinExistence type="predicted"/>
<evidence type="ECO:0000313" key="3">
    <source>
        <dbReference type="EMBL" id="MFC5171069.1"/>
    </source>
</evidence>
<feature type="signal peptide" evidence="2">
    <location>
        <begin position="1"/>
        <end position="25"/>
    </location>
</feature>
<gene>
    <name evidence="3" type="ORF">ACFPRK_10760</name>
</gene>
<comment type="caution">
    <text evidence="3">The sequence shown here is derived from an EMBL/GenBank/DDBJ whole genome shotgun (WGS) entry which is preliminary data.</text>
</comment>
<dbReference type="InterPro" id="IPR011045">
    <property type="entry name" value="N2O_reductase_N"/>
</dbReference>
<dbReference type="RefSeq" id="WP_065847929.1">
    <property type="nucleotide sequence ID" value="NZ_JBHSKI010000004.1"/>
</dbReference>
<accession>A0ABW0B1I1</accession>
<dbReference type="Gene3D" id="2.130.10.10">
    <property type="entry name" value="YVTN repeat-like/Quinoprotein amine dehydrogenase"/>
    <property type="match status" value="1"/>
</dbReference>
<dbReference type="Proteomes" id="UP001596208">
    <property type="component" value="Unassembled WGS sequence"/>
</dbReference>
<evidence type="ECO:0000256" key="2">
    <source>
        <dbReference type="SAM" id="SignalP"/>
    </source>
</evidence>
<name>A0ABW0B1I1_9ACTN</name>
<dbReference type="PANTHER" id="PTHR47197:SF3">
    <property type="entry name" value="DIHYDRO-HEME D1 DEHYDROGENASE"/>
    <property type="match status" value="1"/>
</dbReference>
<feature type="chain" id="PRO_5047068010" evidence="2">
    <location>
        <begin position="26"/>
        <end position="366"/>
    </location>
</feature>
<dbReference type="InterPro" id="IPR015943">
    <property type="entry name" value="WD40/YVTN_repeat-like_dom_sf"/>
</dbReference>
<protein>
    <submittedName>
        <fullName evidence="3">YncE family protein</fullName>
    </submittedName>
</protein>